<dbReference type="Pfam" id="PF00440">
    <property type="entry name" value="TetR_N"/>
    <property type="match status" value="1"/>
</dbReference>
<organism evidence="4 5">
    <name type="scientific">Lacihabitans lacunae</name>
    <dbReference type="NCBI Taxonomy" id="1028214"/>
    <lineage>
        <taxon>Bacteria</taxon>
        <taxon>Pseudomonadati</taxon>
        <taxon>Bacteroidota</taxon>
        <taxon>Cytophagia</taxon>
        <taxon>Cytophagales</taxon>
        <taxon>Leadbetterellaceae</taxon>
        <taxon>Lacihabitans</taxon>
    </lineage>
</organism>
<dbReference type="PRINTS" id="PR00455">
    <property type="entry name" value="HTHTETR"/>
</dbReference>
<sequence>MEETQNTEEKILAAAEEVFMKAGYDGARMQEIANKAEINKAMLHYYFRSKDKLFEKIFDGKVKHFFPEISEELDKNQTFIRKVDFMIDAYISLIIRFPYIPLFVLNTVNKDNGASFITKLPISLIKKISGEYMAALEKGEVRKVDPFQLVISILSMCAFPFVARPIIMQAGNLTKAEFNQLMEERKAELKRYLRFILVEGESRI</sequence>
<dbReference type="Proteomes" id="UP001595616">
    <property type="component" value="Unassembled WGS sequence"/>
</dbReference>
<proteinExistence type="predicted"/>
<dbReference type="RefSeq" id="WP_379838747.1">
    <property type="nucleotide sequence ID" value="NZ_JBHRYQ010000001.1"/>
</dbReference>
<feature type="domain" description="HTH tetR-type" evidence="3">
    <location>
        <begin position="5"/>
        <end position="65"/>
    </location>
</feature>
<protein>
    <submittedName>
        <fullName evidence="4">TetR/AcrR family transcriptional regulator</fullName>
    </submittedName>
</protein>
<name>A0ABV7YXZ8_9BACT</name>
<gene>
    <name evidence="4" type="ORF">ACFOOI_14625</name>
</gene>
<keyword evidence="5" id="KW-1185">Reference proteome</keyword>
<reference evidence="5" key="1">
    <citation type="journal article" date="2019" name="Int. J. Syst. Evol. Microbiol.">
        <title>The Global Catalogue of Microorganisms (GCM) 10K type strain sequencing project: providing services to taxonomists for standard genome sequencing and annotation.</title>
        <authorList>
            <consortium name="The Broad Institute Genomics Platform"/>
            <consortium name="The Broad Institute Genome Sequencing Center for Infectious Disease"/>
            <person name="Wu L."/>
            <person name="Ma J."/>
        </authorList>
    </citation>
    <scope>NUCLEOTIDE SEQUENCE [LARGE SCALE GENOMIC DNA]</scope>
    <source>
        <strain evidence="5">CECT 7956</strain>
    </source>
</reference>
<evidence type="ECO:0000256" key="1">
    <source>
        <dbReference type="ARBA" id="ARBA00023125"/>
    </source>
</evidence>
<comment type="caution">
    <text evidence="4">The sequence shown here is derived from an EMBL/GenBank/DDBJ whole genome shotgun (WGS) entry which is preliminary data.</text>
</comment>
<dbReference type="EMBL" id="JBHRYQ010000001">
    <property type="protein sequence ID" value="MFC3811895.1"/>
    <property type="molecule type" value="Genomic_DNA"/>
</dbReference>
<evidence type="ECO:0000313" key="5">
    <source>
        <dbReference type="Proteomes" id="UP001595616"/>
    </source>
</evidence>
<dbReference type="InterPro" id="IPR001647">
    <property type="entry name" value="HTH_TetR"/>
</dbReference>
<evidence type="ECO:0000259" key="3">
    <source>
        <dbReference type="PROSITE" id="PS50977"/>
    </source>
</evidence>
<dbReference type="SUPFAM" id="SSF46689">
    <property type="entry name" value="Homeodomain-like"/>
    <property type="match status" value="1"/>
</dbReference>
<dbReference type="PROSITE" id="PS50977">
    <property type="entry name" value="HTH_TETR_2"/>
    <property type="match status" value="1"/>
</dbReference>
<feature type="DNA-binding region" description="H-T-H motif" evidence="2">
    <location>
        <begin position="28"/>
        <end position="47"/>
    </location>
</feature>
<evidence type="ECO:0000313" key="4">
    <source>
        <dbReference type="EMBL" id="MFC3811895.1"/>
    </source>
</evidence>
<dbReference type="Gene3D" id="1.10.357.10">
    <property type="entry name" value="Tetracycline Repressor, domain 2"/>
    <property type="match status" value="1"/>
</dbReference>
<dbReference type="PANTHER" id="PTHR30328:SF54">
    <property type="entry name" value="HTH-TYPE TRANSCRIPTIONAL REPRESSOR SCO4008"/>
    <property type="match status" value="1"/>
</dbReference>
<dbReference type="InterPro" id="IPR009057">
    <property type="entry name" value="Homeodomain-like_sf"/>
</dbReference>
<keyword evidence="1 2" id="KW-0238">DNA-binding</keyword>
<accession>A0ABV7YXZ8</accession>
<evidence type="ECO:0000256" key="2">
    <source>
        <dbReference type="PROSITE-ProRule" id="PRU00335"/>
    </source>
</evidence>
<dbReference type="PANTHER" id="PTHR30328">
    <property type="entry name" value="TRANSCRIPTIONAL REPRESSOR"/>
    <property type="match status" value="1"/>
</dbReference>
<dbReference type="InterPro" id="IPR050109">
    <property type="entry name" value="HTH-type_TetR-like_transc_reg"/>
</dbReference>